<dbReference type="Proteomes" id="UP000562352">
    <property type="component" value="Unassembled WGS sequence"/>
</dbReference>
<keyword evidence="3" id="KW-1185">Reference proteome</keyword>
<dbReference type="AlphaFoldDB" id="A0A841CT94"/>
<gene>
    <name evidence="2" type="ORF">FHS22_000279</name>
</gene>
<organism evidence="2 3">
    <name type="scientific">Planomonospora venezuelensis</name>
    <dbReference type="NCBI Taxonomy" id="1999"/>
    <lineage>
        <taxon>Bacteria</taxon>
        <taxon>Bacillati</taxon>
        <taxon>Actinomycetota</taxon>
        <taxon>Actinomycetes</taxon>
        <taxon>Streptosporangiales</taxon>
        <taxon>Streptosporangiaceae</taxon>
        <taxon>Planomonospora</taxon>
    </lineage>
</organism>
<dbReference type="RefSeq" id="WP_184937591.1">
    <property type="nucleotide sequence ID" value="NZ_BAAAWZ010000001.1"/>
</dbReference>
<sequence>MSRFNFRPVAASALATALTFSALTVAATPAEAAPSTKASAAAAASAARPYAKVTWHKRLRYGNPVTYNWRVTDSHQLAGSELVMYTRVNRKGISKIRITRKAPGGRCGVERDGSDYNIYCILKNPEDWKKFYMSFKVWQRGYSSLIADHYWRAVELGGGSVRDYTSLISSSDRIGRSTTRFYN</sequence>
<evidence type="ECO:0000313" key="2">
    <source>
        <dbReference type="EMBL" id="MBB5961041.1"/>
    </source>
</evidence>
<feature type="signal peptide" evidence="1">
    <location>
        <begin position="1"/>
        <end position="32"/>
    </location>
</feature>
<evidence type="ECO:0000256" key="1">
    <source>
        <dbReference type="SAM" id="SignalP"/>
    </source>
</evidence>
<keyword evidence="1" id="KW-0732">Signal</keyword>
<evidence type="ECO:0000313" key="3">
    <source>
        <dbReference type="Proteomes" id="UP000562352"/>
    </source>
</evidence>
<dbReference type="EMBL" id="JACHJJ010000001">
    <property type="protein sequence ID" value="MBB5961041.1"/>
    <property type="molecule type" value="Genomic_DNA"/>
</dbReference>
<protein>
    <submittedName>
        <fullName evidence="2">Uncharacterized protein</fullName>
    </submittedName>
</protein>
<feature type="chain" id="PRO_5032502882" evidence="1">
    <location>
        <begin position="33"/>
        <end position="183"/>
    </location>
</feature>
<comment type="caution">
    <text evidence="2">The sequence shown here is derived from an EMBL/GenBank/DDBJ whole genome shotgun (WGS) entry which is preliminary data.</text>
</comment>
<reference evidence="2 3" key="1">
    <citation type="submission" date="2020-08" db="EMBL/GenBank/DDBJ databases">
        <title>Genomic Encyclopedia of Type Strains, Phase III (KMG-III): the genomes of soil and plant-associated and newly described type strains.</title>
        <authorList>
            <person name="Whitman W."/>
        </authorList>
    </citation>
    <scope>NUCLEOTIDE SEQUENCE [LARGE SCALE GENOMIC DNA]</scope>
    <source>
        <strain evidence="2 3">CECT 3303</strain>
    </source>
</reference>
<accession>A0A841CT94</accession>
<name>A0A841CT94_PLAVE</name>
<proteinExistence type="predicted"/>